<dbReference type="InterPro" id="IPR036055">
    <property type="entry name" value="LDL_receptor-like_sf"/>
</dbReference>
<dbReference type="PANTHER" id="PTHR24251">
    <property type="entry name" value="OVOCHYMASE-RELATED"/>
    <property type="match status" value="1"/>
</dbReference>
<dbReference type="InterPro" id="IPR035914">
    <property type="entry name" value="Sperma_CUB_dom_sf"/>
</dbReference>
<dbReference type="Gene3D" id="4.10.400.10">
    <property type="entry name" value="Low-density Lipoprotein Receptor"/>
    <property type="match status" value="1"/>
</dbReference>
<feature type="disulfide bond" evidence="3">
    <location>
        <begin position="81"/>
        <end position="108"/>
    </location>
</feature>
<feature type="disulfide bond" evidence="4">
    <location>
        <begin position="361"/>
        <end position="379"/>
    </location>
</feature>
<feature type="transmembrane region" description="Helical" evidence="6">
    <location>
        <begin position="402"/>
        <end position="424"/>
    </location>
</feature>
<keyword evidence="1" id="KW-0677">Repeat</keyword>
<feature type="domain" description="CUB" evidence="7">
    <location>
        <begin position="225"/>
        <end position="347"/>
    </location>
</feature>
<feature type="domain" description="CUB" evidence="7">
    <location>
        <begin position="81"/>
        <end position="211"/>
    </location>
</feature>
<dbReference type="InterPro" id="IPR002172">
    <property type="entry name" value="LDrepeatLR_classA_rpt"/>
</dbReference>
<evidence type="ECO:0000256" key="4">
    <source>
        <dbReference type="PROSITE-ProRule" id="PRU00124"/>
    </source>
</evidence>
<evidence type="ECO:0000256" key="6">
    <source>
        <dbReference type="SAM" id="Phobius"/>
    </source>
</evidence>
<dbReference type="Proteomes" id="UP000192578">
    <property type="component" value="Unassembled WGS sequence"/>
</dbReference>
<evidence type="ECO:0000256" key="1">
    <source>
        <dbReference type="ARBA" id="ARBA00022737"/>
    </source>
</evidence>
<keyword evidence="2 4" id="KW-1015">Disulfide bond</keyword>
<feature type="region of interest" description="Disordered" evidence="5">
    <location>
        <begin position="500"/>
        <end position="576"/>
    </location>
</feature>
<dbReference type="Pfam" id="PF00431">
    <property type="entry name" value="CUB"/>
    <property type="match status" value="2"/>
</dbReference>
<dbReference type="Pfam" id="PF00057">
    <property type="entry name" value="Ldl_recept_a"/>
    <property type="match status" value="1"/>
</dbReference>
<sequence>MNANGICLSGIAVGGPKEEKEDAIRRHYCRWRWKTWRTIGPASIASVVGLRPCDMAFIATWSLLPFFTDVNGQSDPPVDVCQFTSTNVSIPDYFSPFYPEAYPNNTDCSRFITAPPDHVIELDFRGIFNIEGRDCHMLRNPFILRKPYECYCQYDFLEVRDGPYPHSPLMGRFCGRIYPPMLTSQSRYMWLRFKSDDAIQFEGFRAFYRSVPAKARRNVWNATDCHISLTGRDGLINATSIPKRYVNDAQANGVPIDCIYEIKVSNNSQISLRFSELKLVNPKDCDMDFIDIHQSSLEVTDRVRQFCAGPHNESDYIRLNSSHGFVRFMGDPTKINDNNFNAYFTSLRPAASCDEEDEFECGDGMCIAAELRCDNRPNCLNKADEADCDPGFSWKKTTLQSVIISVVVGIIIIGVLAVAIYLTCNEKQISQPRRYFTPAPLQKAVITDEFGYGCTVDEMLARSKEEQVGYFIRRVEGPIVHGQIPSSRLVTSQSSTLDWLQSHNPRNGVLPNGSSNHTNSLPLNRGRGPRRVVFGTPPPSMSAARRAHSATPSLNHTPSRNEEQEEEGQHATPISDESFYVAGDDLDLHTSLRNGVPVFMYSPHTKRRLMRVA</sequence>
<feature type="disulfide bond" evidence="4">
    <location>
        <begin position="373"/>
        <end position="388"/>
    </location>
</feature>
<keyword evidence="6" id="KW-1133">Transmembrane helix</keyword>
<feature type="compositionally biased region" description="Polar residues" evidence="5">
    <location>
        <begin position="512"/>
        <end position="522"/>
    </location>
</feature>
<dbReference type="SMART" id="SM00192">
    <property type="entry name" value="LDLa"/>
    <property type="match status" value="1"/>
</dbReference>
<evidence type="ECO:0000259" key="7">
    <source>
        <dbReference type="PROSITE" id="PS01180"/>
    </source>
</evidence>
<dbReference type="Gene3D" id="2.60.120.290">
    <property type="entry name" value="Spermadhesin, CUB domain"/>
    <property type="match status" value="2"/>
</dbReference>
<organism evidence="8 9">
    <name type="scientific">Hypsibius exemplaris</name>
    <name type="common">Freshwater tardigrade</name>
    <dbReference type="NCBI Taxonomy" id="2072580"/>
    <lineage>
        <taxon>Eukaryota</taxon>
        <taxon>Metazoa</taxon>
        <taxon>Ecdysozoa</taxon>
        <taxon>Tardigrada</taxon>
        <taxon>Eutardigrada</taxon>
        <taxon>Parachela</taxon>
        <taxon>Hypsibioidea</taxon>
        <taxon>Hypsibiidae</taxon>
        <taxon>Hypsibius</taxon>
    </lineage>
</organism>
<reference evidence="9" key="1">
    <citation type="submission" date="2017-01" db="EMBL/GenBank/DDBJ databases">
        <title>Comparative genomics of anhydrobiosis in the tardigrade Hypsibius dujardini.</title>
        <authorList>
            <person name="Yoshida Y."/>
            <person name="Koutsovoulos G."/>
            <person name="Laetsch D."/>
            <person name="Stevens L."/>
            <person name="Kumar S."/>
            <person name="Horikawa D."/>
            <person name="Ishino K."/>
            <person name="Komine S."/>
            <person name="Tomita M."/>
            <person name="Blaxter M."/>
            <person name="Arakawa K."/>
        </authorList>
    </citation>
    <scope>NUCLEOTIDE SEQUENCE [LARGE SCALE GENOMIC DNA]</scope>
    <source>
        <strain evidence="9">Z151</strain>
    </source>
</reference>
<evidence type="ECO:0000313" key="8">
    <source>
        <dbReference type="EMBL" id="OQV16592.1"/>
    </source>
</evidence>
<protein>
    <submittedName>
        <fullName evidence="8">Neuropilin and tolloid-like protein 2</fullName>
    </submittedName>
</protein>
<dbReference type="PROSITE" id="PS01180">
    <property type="entry name" value="CUB"/>
    <property type="match status" value="2"/>
</dbReference>
<dbReference type="OrthoDB" id="9971251at2759"/>
<keyword evidence="6" id="KW-0472">Membrane</keyword>
<gene>
    <name evidence="8" type="ORF">BV898_09262</name>
</gene>
<dbReference type="PANTHER" id="PTHR24251:SF28">
    <property type="entry name" value="NEUROPILIN AND TOLLOID-LIKE, ISOFORM B"/>
    <property type="match status" value="1"/>
</dbReference>
<dbReference type="InterPro" id="IPR000859">
    <property type="entry name" value="CUB_dom"/>
</dbReference>
<comment type="caution">
    <text evidence="8">The sequence shown here is derived from an EMBL/GenBank/DDBJ whole genome shotgun (WGS) entry which is preliminary data.</text>
</comment>
<comment type="caution">
    <text evidence="4">Lacks conserved residue(s) required for the propagation of feature annotation.</text>
</comment>
<dbReference type="AlphaFoldDB" id="A0A1W0WN34"/>
<dbReference type="PROSITE" id="PS01209">
    <property type="entry name" value="LDLRA_1"/>
    <property type="match status" value="1"/>
</dbReference>
<dbReference type="CDD" id="cd00112">
    <property type="entry name" value="LDLa"/>
    <property type="match status" value="1"/>
</dbReference>
<name>A0A1W0WN34_HYPEX</name>
<evidence type="ECO:0000256" key="5">
    <source>
        <dbReference type="SAM" id="MobiDB-lite"/>
    </source>
</evidence>
<evidence type="ECO:0000313" key="9">
    <source>
        <dbReference type="Proteomes" id="UP000192578"/>
    </source>
</evidence>
<dbReference type="EMBL" id="MTYJ01000072">
    <property type="protein sequence ID" value="OQV16592.1"/>
    <property type="molecule type" value="Genomic_DNA"/>
</dbReference>
<dbReference type="InterPro" id="IPR023415">
    <property type="entry name" value="LDLR_class-A_CS"/>
</dbReference>
<dbReference type="SUPFAM" id="SSF57424">
    <property type="entry name" value="LDL receptor-like module"/>
    <property type="match status" value="1"/>
</dbReference>
<keyword evidence="6" id="KW-0812">Transmembrane</keyword>
<keyword evidence="9" id="KW-1185">Reference proteome</keyword>
<evidence type="ECO:0000256" key="3">
    <source>
        <dbReference type="PROSITE-ProRule" id="PRU00059"/>
    </source>
</evidence>
<dbReference type="PROSITE" id="PS50068">
    <property type="entry name" value="LDLRA_2"/>
    <property type="match status" value="1"/>
</dbReference>
<proteinExistence type="predicted"/>
<dbReference type="SUPFAM" id="SSF49854">
    <property type="entry name" value="Spermadhesin, CUB domain"/>
    <property type="match status" value="2"/>
</dbReference>
<accession>A0A1W0WN34</accession>
<dbReference type="CDD" id="cd00041">
    <property type="entry name" value="CUB"/>
    <property type="match status" value="2"/>
</dbReference>
<dbReference type="SMART" id="SM00042">
    <property type="entry name" value="CUB"/>
    <property type="match status" value="2"/>
</dbReference>
<evidence type="ECO:0000256" key="2">
    <source>
        <dbReference type="ARBA" id="ARBA00023157"/>
    </source>
</evidence>